<protein>
    <submittedName>
        <fullName evidence="2">Ovule protein</fullName>
    </submittedName>
</protein>
<accession>A0A914KUY7</accession>
<dbReference type="Proteomes" id="UP000887563">
    <property type="component" value="Unplaced"/>
</dbReference>
<evidence type="ECO:0000313" key="2">
    <source>
        <dbReference type="WBParaSite" id="Minc3s00126g05392"/>
    </source>
</evidence>
<evidence type="ECO:0000313" key="1">
    <source>
        <dbReference type="Proteomes" id="UP000887563"/>
    </source>
</evidence>
<dbReference type="AlphaFoldDB" id="A0A914KUY7"/>
<reference evidence="2" key="1">
    <citation type="submission" date="2022-11" db="UniProtKB">
        <authorList>
            <consortium name="WormBaseParasite"/>
        </authorList>
    </citation>
    <scope>IDENTIFICATION</scope>
</reference>
<name>A0A914KUY7_MELIC</name>
<dbReference type="WBParaSite" id="Minc3s00126g05392">
    <property type="protein sequence ID" value="Minc3s00126g05392"/>
    <property type="gene ID" value="Minc3s00126g05392"/>
</dbReference>
<sequence>MKKVLNLKRKPYLNSSIVILLYFHFEPLECLLFHQIFVEKIDRVFEGFRKIRSLKIICHIHRSV</sequence>
<keyword evidence="1" id="KW-1185">Reference proteome</keyword>
<organism evidence="1 2">
    <name type="scientific">Meloidogyne incognita</name>
    <name type="common">Southern root-knot nematode worm</name>
    <name type="synonym">Oxyuris incognita</name>
    <dbReference type="NCBI Taxonomy" id="6306"/>
    <lineage>
        <taxon>Eukaryota</taxon>
        <taxon>Metazoa</taxon>
        <taxon>Ecdysozoa</taxon>
        <taxon>Nematoda</taxon>
        <taxon>Chromadorea</taxon>
        <taxon>Rhabditida</taxon>
        <taxon>Tylenchina</taxon>
        <taxon>Tylenchomorpha</taxon>
        <taxon>Tylenchoidea</taxon>
        <taxon>Meloidogynidae</taxon>
        <taxon>Meloidogyninae</taxon>
        <taxon>Meloidogyne</taxon>
        <taxon>Meloidogyne incognita group</taxon>
    </lineage>
</organism>
<proteinExistence type="predicted"/>